<dbReference type="Pfam" id="PF08032">
    <property type="entry name" value="SpoU_sub_bind"/>
    <property type="match status" value="1"/>
</dbReference>
<reference evidence="5" key="1">
    <citation type="submission" date="2023-03" db="EMBL/GenBank/DDBJ databases">
        <authorList>
            <person name="Steffen K."/>
            <person name="Cardenas P."/>
        </authorList>
    </citation>
    <scope>NUCLEOTIDE SEQUENCE</scope>
</reference>
<dbReference type="GO" id="GO:0003723">
    <property type="term" value="F:RNA binding"/>
    <property type="evidence" value="ECO:0007669"/>
    <property type="project" value="InterPro"/>
</dbReference>
<evidence type="ECO:0000259" key="4">
    <source>
        <dbReference type="Pfam" id="PF08032"/>
    </source>
</evidence>
<evidence type="ECO:0000256" key="1">
    <source>
        <dbReference type="ARBA" id="ARBA00022603"/>
    </source>
</evidence>
<gene>
    <name evidence="5" type="ORF">GBAR_LOCUS10085</name>
</gene>
<proteinExistence type="predicted"/>
<keyword evidence="6" id="KW-1185">Reference proteome</keyword>
<evidence type="ECO:0000259" key="3">
    <source>
        <dbReference type="Pfam" id="PF00588"/>
    </source>
</evidence>
<accession>A0AA35RU52</accession>
<feature type="domain" description="tRNA/rRNA methyltransferase SpoU type" evidence="3">
    <location>
        <begin position="99"/>
        <end position="238"/>
    </location>
</feature>
<keyword evidence="2" id="KW-0808">Transferase</keyword>
<dbReference type="NCBIfam" id="TIGR00186">
    <property type="entry name" value="rRNA_methyl_3"/>
    <property type="match status" value="1"/>
</dbReference>
<protein>
    <submittedName>
        <fullName evidence="5">23S rRNA (Guanosine-2'-O-)-methyltransferase RlmB</fullName>
    </submittedName>
</protein>
<dbReference type="GO" id="GO:0032259">
    <property type="term" value="P:methylation"/>
    <property type="evidence" value="ECO:0007669"/>
    <property type="project" value="UniProtKB-KW"/>
</dbReference>
<dbReference type="InterPro" id="IPR029028">
    <property type="entry name" value="Alpha/beta_knot_MTases"/>
</dbReference>
<dbReference type="CDD" id="cd18103">
    <property type="entry name" value="SpoU-like_RlmB"/>
    <property type="match status" value="1"/>
</dbReference>
<dbReference type="GO" id="GO:0008173">
    <property type="term" value="F:RNA methyltransferase activity"/>
    <property type="evidence" value="ECO:0007669"/>
    <property type="project" value="InterPro"/>
</dbReference>
<dbReference type="Gene3D" id="3.40.1280.10">
    <property type="match status" value="1"/>
</dbReference>
<dbReference type="Pfam" id="PF00588">
    <property type="entry name" value="SpoU_methylase"/>
    <property type="match status" value="1"/>
</dbReference>
<dbReference type="InterPro" id="IPR001537">
    <property type="entry name" value="SpoU_MeTrfase"/>
</dbReference>
<dbReference type="GO" id="GO:0005829">
    <property type="term" value="C:cytosol"/>
    <property type="evidence" value="ECO:0007669"/>
    <property type="project" value="TreeGrafter"/>
</dbReference>
<dbReference type="PANTHER" id="PTHR46429">
    <property type="entry name" value="23S RRNA (GUANOSINE-2'-O-)-METHYLTRANSFERASE RLMB"/>
    <property type="match status" value="1"/>
</dbReference>
<organism evidence="5 6">
    <name type="scientific">Geodia barretti</name>
    <name type="common">Barrett's horny sponge</name>
    <dbReference type="NCBI Taxonomy" id="519541"/>
    <lineage>
        <taxon>Eukaryota</taxon>
        <taxon>Metazoa</taxon>
        <taxon>Porifera</taxon>
        <taxon>Demospongiae</taxon>
        <taxon>Heteroscleromorpha</taxon>
        <taxon>Tetractinellida</taxon>
        <taxon>Astrophorina</taxon>
        <taxon>Geodiidae</taxon>
        <taxon>Geodia</taxon>
    </lineage>
</organism>
<dbReference type="EMBL" id="CASHTH010001529">
    <property type="protein sequence ID" value="CAI8016442.1"/>
    <property type="molecule type" value="Genomic_DNA"/>
</dbReference>
<dbReference type="InterPro" id="IPR004441">
    <property type="entry name" value="rRNA_MeTrfase_TrmH"/>
</dbReference>
<dbReference type="AlphaFoldDB" id="A0AA35RU52"/>
<evidence type="ECO:0000313" key="5">
    <source>
        <dbReference type="EMBL" id="CAI8016442.1"/>
    </source>
</evidence>
<dbReference type="SUPFAM" id="SSF55315">
    <property type="entry name" value="L30e-like"/>
    <property type="match status" value="1"/>
</dbReference>
<dbReference type="Gene3D" id="3.30.1330.30">
    <property type="match status" value="1"/>
</dbReference>
<evidence type="ECO:0000313" key="6">
    <source>
        <dbReference type="Proteomes" id="UP001174909"/>
    </source>
</evidence>
<feature type="domain" description="RNA 2-O ribose methyltransferase substrate binding" evidence="4">
    <location>
        <begin position="8"/>
        <end position="74"/>
    </location>
</feature>
<sequence length="258" mass="27476">MSRDRHLFVHGFRAIEEFISEASPGSVLMLARAGARHRKLAELAAASGVPVRHVPEGELNRHADASRHRGALLRMRDRRRRTGDRQLDEIIARTDHTALALAVDGVTDTANLGAILRSAEGFGVDLVILQADRAAAVTPAAMRAAAGATAYLTIVTVTNLARALTRFQQHGFWVVGADLDGQPLNGYRFAERVVVVVGSEGSGIRPGVRVRCDALVTVETVGSVGSLNVSVATGIVLYRAACSRDAARSQRALTDTGV</sequence>
<dbReference type="PANTHER" id="PTHR46429:SF2">
    <property type="entry name" value="TRNA_RRNA METHYLTRANSFERASE"/>
    <property type="match status" value="1"/>
</dbReference>
<dbReference type="InterPro" id="IPR013123">
    <property type="entry name" value="SpoU_subst-bd"/>
</dbReference>
<dbReference type="InterPro" id="IPR029026">
    <property type="entry name" value="tRNA_m1G_MTases_N"/>
</dbReference>
<dbReference type="InterPro" id="IPR029064">
    <property type="entry name" value="Ribosomal_eL30-like_sf"/>
</dbReference>
<name>A0AA35RU52_GEOBA</name>
<dbReference type="GO" id="GO:0006396">
    <property type="term" value="P:RNA processing"/>
    <property type="evidence" value="ECO:0007669"/>
    <property type="project" value="InterPro"/>
</dbReference>
<keyword evidence="1" id="KW-0489">Methyltransferase</keyword>
<dbReference type="Proteomes" id="UP001174909">
    <property type="component" value="Unassembled WGS sequence"/>
</dbReference>
<comment type="caution">
    <text evidence="5">The sequence shown here is derived from an EMBL/GenBank/DDBJ whole genome shotgun (WGS) entry which is preliminary data.</text>
</comment>
<dbReference type="SUPFAM" id="SSF75217">
    <property type="entry name" value="alpha/beta knot"/>
    <property type="match status" value="1"/>
</dbReference>
<evidence type="ECO:0000256" key="2">
    <source>
        <dbReference type="ARBA" id="ARBA00022679"/>
    </source>
</evidence>